<comment type="subcellular location">
    <subcellularLocation>
        <location evidence="1">Membrane</location>
        <topology evidence="1">Multi-pass membrane protein</topology>
    </subcellularLocation>
</comment>
<evidence type="ECO:0000256" key="3">
    <source>
        <dbReference type="ARBA" id="ARBA00022448"/>
    </source>
</evidence>
<dbReference type="CDD" id="cd18579">
    <property type="entry name" value="ABC_6TM_ABCC_D1"/>
    <property type="match status" value="1"/>
</dbReference>
<evidence type="ECO:0000313" key="13">
    <source>
        <dbReference type="EMBL" id="QBQ34585.1"/>
    </source>
</evidence>
<dbReference type="GO" id="GO:0140359">
    <property type="term" value="F:ABC-type transporter activity"/>
    <property type="evidence" value="ECO:0007669"/>
    <property type="project" value="InterPro"/>
</dbReference>
<feature type="transmembrane region" description="Helical" evidence="10">
    <location>
        <begin position="738"/>
        <end position="762"/>
    </location>
</feature>
<sequence length="1343" mass="150742">MEARQKTYCENPREKASFFSVLFFLWTYGIFKRGYTKLFGIEDLCAPLKNDRSQKVGDNLQINWNKEVNDKRKRNSKATPSLLKALYNTFKKEFLYLGIVHVLKEMVLGITRPFVLGMFLSYFKVASTTATETAAVAGGALVLITFLNSLLNAHYNTMSSHIGLRMRAAVCSLVFRKCLKLDMVSTRETAPGQIVNLVSNDVSRFDLVTVTSHFMWSSPIISLIVTYIIYKDIGNAAFFGLAAAFCVIPLQSYAGKITCRYRMSIARKTDVRVRLMDEVIAGIQVIKMYAWEKPFTALVDQARKIEIGVVQKTSYLRGLYMTFNLFTTRMALFCTLTSFIFFGGRLSTDRVFVVAAYFNLLAHTMCGMFVRGFAEICEAFVSISRLQNFLLLGEHEPRKINSVHSNGKGHVSLDNVTAQWSLQNADLTLNAVSITFKPKQLACIIGAIGAGKTSLLHIILNELRISSGKVSLGGTVSYASQEPWIFAATIRQNILFGLPYLRRRYADVIRVCALQDDFDSLPNGDFTVVGERGASLSGGQKARINLARAVYKNADIYLLDDPLSAVDMHVGKHLFEDCISGFLKDKTRILVTHQLQYLNHVDQIVFLNNGVLQAACDIKNLKQSVVEYTNIIANSVSTCIENNARNSIKNHIGNNINNNNNNIVNSLEIVDTQPLMRLMSQSSLRSCRSLCLDDNMSIGPDADDYCTDEDLIYRATDFKNNKSKTSIYSSYFSAGTNIYILFGCLILFTTAQIIASLCDYWVSYWATREEYRQFEILKNDTAFVEMYGRSTFFKIVNNTINQHHHFHLLSTESYIGIYFSLIVGLFVAGISRSTAFYSACMRCSKGIHKKMFEAVVYSPLAFFSTNPSGRILNRFSKDMGAVDEVLPKAMLDAAQGVMQVSGALIVSLSVNPLFSIPVLILLYLFWRLSKAYLRTSKSLKYLEGVTRSPVFTHLNACLHGLPTIRAHGAAKILVEEFDYHQDLHSSTWHLFVYTNMGFAYLIDFLCLLYLSTILISFFFFADIGGKVGLAVTQTMTLMGVVQWAMRQAAEVENHMISVKRLVEYTKLEPEGNLSPNYEDENEIWPVLGKIEFQNTNVRYLSGPRVIKNLNITIHPKEKIGIVGRTGAGKSSLIAAIFRLAEVEGVIKIDDIDTEDVPLSKLRSNISIIPQDPVLFSGTLRKNLDPFEKYPDYVLWTALQEVELKDMIMEGAGLNMTVYEGGTNFSVGQRQLICLARAIVRNNVILVLDEATANVDPKTDLLIQRTIRKKFADCTVLTIAHRLHTIMDSDKVLVMDSGVAVEYGHPGDLLSQPSGYFKDLVNETGSFMSQDLTRIALDRRNTKL</sequence>
<evidence type="ECO:0000256" key="7">
    <source>
        <dbReference type="ARBA" id="ARBA00022840"/>
    </source>
</evidence>
<keyword evidence="4 10" id="KW-0812">Transmembrane</keyword>
<name>A0A482LMM0_DIACI</name>
<feature type="domain" description="ABC transporter" evidence="11">
    <location>
        <begin position="411"/>
        <end position="634"/>
    </location>
</feature>
<dbReference type="SUPFAM" id="SSF90123">
    <property type="entry name" value="ABC transporter transmembrane region"/>
    <property type="match status" value="2"/>
</dbReference>
<keyword evidence="5" id="KW-0677">Repeat</keyword>
<feature type="transmembrane region" description="Helical" evidence="10">
    <location>
        <begin position="94"/>
        <end position="115"/>
    </location>
</feature>
<evidence type="ECO:0000256" key="2">
    <source>
        <dbReference type="ARBA" id="ARBA00009726"/>
    </source>
</evidence>
<feature type="transmembrane region" description="Helical" evidence="10">
    <location>
        <begin position="135"/>
        <end position="155"/>
    </location>
</feature>
<proteinExistence type="evidence at transcript level"/>
<feature type="transmembrane region" description="Helical" evidence="10">
    <location>
        <begin position="354"/>
        <end position="374"/>
    </location>
</feature>
<dbReference type="PROSITE" id="PS00211">
    <property type="entry name" value="ABC_TRANSPORTER_1"/>
    <property type="match status" value="2"/>
</dbReference>
<dbReference type="EMBL" id="MK090470">
    <property type="protein sequence ID" value="QBQ34585.1"/>
    <property type="molecule type" value="mRNA"/>
</dbReference>
<keyword evidence="6" id="KW-0547">Nucleotide-binding</keyword>
<feature type="domain" description="ABC transmembrane type-1" evidence="12">
    <location>
        <begin position="794"/>
        <end position="1053"/>
    </location>
</feature>
<feature type="transmembrane region" description="Helical" evidence="10">
    <location>
        <begin position="213"/>
        <end position="230"/>
    </location>
</feature>
<feature type="domain" description="ABC transmembrane type-1" evidence="12">
    <location>
        <begin position="107"/>
        <end position="362"/>
    </location>
</feature>
<protein>
    <submittedName>
        <fullName evidence="13">ATP-binding cassette sub-family C member 5</fullName>
    </submittedName>
</protein>
<feature type="transmembrane region" description="Helical" evidence="10">
    <location>
        <begin position="998"/>
        <end position="1020"/>
    </location>
</feature>
<dbReference type="InterPro" id="IPR011527">
    <property type="entry name" value="ABC1_TM_dom"/>
</dbReference>
<keyword evidence="7 13" id="KW-0067">ATP-binding</keyword>
<dbReference type="Pfam" id="PF00664">
    <property type="entry name" value="ABC_membrane"/>
    <property type="match status" value="2"/>
</dbReference>
<dbReference type="FunFam" id="1.20.1560.10:FF:000026">
    <property type="entry name" value="Multidrug resistance-associated protein lethal(2)03659"/>
    <property type="match status" value="1"/>
</dbReference>
<feature type="transmembrane region" description="Helical" evidence="10">
    <location>
        <begin position="236"/>
        <end position="254"/>
    </location>
</feature>
<feature type="transmembrane region" description="Helical" evidence="10">
    <location>
        <begin position="319"/>
        <end position="342"/>
    </location>
</feature>
<evidence type="ECO:0000256" key="4">
    <source>
        <dbReference type="ARBA" id="ARBA00022692"/>
    </source>
</evidence>
<feature type="domain" description="ABC transporter" evidence="11">
    <location>
        <begin position="1090"/>
        <end position="1321"/>
    </location>
</feature>
<dbReference type="GO" id="GO:0016020">
    <property type="term" value="C:membrane"/>
    <property type="evidence" value="ECO:0007669"/>
    <property type="project" value="UniProtKB-SubCell"/>
</dbReference>
<evidence type="ECO:0000256" key="6">
    <source>
        <dbReference type="ARBA" id="ARBA00022741"/>
    </source>
</evidence>
<dbReference type="InterPro" id="IPR017871">
    <property type="entry name" value="ABC_transporter-like_CS"/>
</dbReference>
<dbReference type="PROSITE" id="PS50893">
    <property type="entry name" value="ABC_TRANSPORTER_2"/>
    <property type="match status" value="2"/>
</dbReference>
<dbReference type="GO" id="GO:0016887">
    <property type="term" value="F:ATP hydrolysis activity"/>
    <property type="evidence" value="ECO:0007669"/>
    <property type="project" value="InterPro"/>
</dbReference>
<reference evidence="13" key="1">
    <citation type="submission" date="2018-10" db="EMBL/GenBank/DDBJ databases">
        <title>The ABC transporter gene family of Asian Citrus Psyllid, Diaphorina citri.</title>
        <authorList>
            <person name="Wang Z."/>
            <person name="Zeng X."/>
        </authorList>
    </citation>
    <scope>NUCLEOTIDE SEQUENCE</scope>
</reference>
<dbReference type="InterPro" id="IPR003593">
    <property type="entry name" value="AAA+_ATPase"/>
</dbReference>
<dbReference type="Gene3D" id="3.40.50.300">
    <property type="entry name" value="P-loop containing nucleotide triphosphate hydrolases"/>
    <property type="match status" value="2"/>
</dbReference>
<dbReference type="InterPro" id="IPR050173">
    <property type="entry name" value="ABC_transporter_C-like"/>
</dbReference>
<evidence type="ECO:0000256" key="8">
    <source>
        <dbReference type="ARBA" id="ARBA00022989"/>
    </source>
</evidence>
<evidence type="ECO:0000256" key="9">
    <source>
        <dbReference type="ARBA" id="ARBA00023136"/>
    </source>
</evidence>
<evidence type="ECO:0000259" key="11">
    <source>
        <dbReference type="PROSITE" id="PS50893"/>
    </source>
</evidence>
<feature type="transmembrane region" description="Helical" evidence="10">
    <location>
        <begin position="903"/>
        <end position="926"/>
    </location>
</feature>
<comment type="similarity">
    <text evidence="2">Belongs to the ABC transporter superfamily. ABCC family. Conjugate transporter (TC 3.A.1.208) subfamily.</text>
</comment>
<dbReference type="CDD" id="cd03250">
    <property type="entry name" value="ABCC_MRP_domain1"/>
    <property type="match status" value="1"/>
</dbReference>
<dbReference type="SUPFAM" id="SSF52540">
    <property type="entry name" value="P-loop containing nucleoside triphosphate hydrolases"/>
    <property type="match status" value="2"/>
</dbReference>
<dbReference type="PANTHER" id="PTHR24223">
    <property type="entry name" value="ATP-BINDING CASSETTE SUB-FAMILY C"/>
    <property type="match status" value="1"/>
</dbReference>
<dbReference type="FunFam" id="1.20.1560.10:FF:000014">
    <property type="entry name" value="Multidrug resistance-associated protein member 4"/>
    <property type="match status" value="1"/>
</dbReference>
<dbReference type="FunFam" id="3.40.50.300:FF:000973">
    <property type="entry name" value="Multidrug resistance-associated protein 4"/>
    <property type="match status" value="1"/>
</dbReference>
<keyword evidence="9 10" id="KW-0472">Membrane</keyword>
<keyword evidence="3" id="KW-0813">Transport</keyword>
<dbReference type="InterPro" id="IPR003439">
    <property type="entry name" value="ABC_transporter-like_ATP-bd"/>
</dbReference>
<evidence type="ECO:0000259" key="12">
    <source>
        <dbReference type="PROSITE" id="PS50929"/>
    </source>
</evidence>
<dbReference type="PROSITE" id="PS50929">
    <property type="entry name" value="ABC_TM1F"/>
    <property type="match status" value="2"/>
</dbReference>
<evidence type="ECO:0000256" key="1">
    <source>
        <dbReference type="ARBA" id="ARBA00004141"/>
    </source>
</evidence>
<dbReference type="CDD" id="cd03244">
    <property type="entry name" value="ABCC_MRP_domain2"/>
    <property type="match status" value="1"/>
</dbReference>
<dbReference type="InterPro" id="IPR044746">
    <property type="entry name" value="ABCC_6TM_D1"/>
</dbReference>
<dbReference type="Gene3D" id="1.20.1560.10">
    <property type="entry name" value="ABC transporter type 1, transmembrane domain"/>
    <property type="match status" value="2"/>
</dbReference>
<dbReference type="GO" id="GO:0005524">
    <property type="term" value="F:ATP binding"/>
    <property type="evidence" value="ECO:0007669"/>
    <property type="project" value="UniProtKB-KW"/>
</dbReference>
<feature type="transmembrane region" description="Helical" evidence="10">
    <location>
        <begin position="815"/>
        <end position="840"/>
    </location>
</feature>
<dbReference type="PANTHER" id="PTHR24223:SF456">
    <property type="entry name" value="MULTIDRUG RESISTANCE-ASSOCIATED PROTEIN LETHAL(2)03659"/>
    <property type="match status" value="1"/>
</dbReference>
<organism evidence="13">
    <name type="scientific">Diaphorina citri</name>
    <name type="common">Asian citrus psyllid</name>
    <dbReference type="NCBI Taxonomy" id="121845"/>
    <lineage>
        <taxon>Eukaryota</taxon>
        <taxon>Metazoa</taxon>
        <taxon>Ecdysozoa</taxon>
        <taxon>Arthropoda</taxon>
        <taxon>Hexapoda</taxon>
        <taxon>Insecta</taxon>
        <taxon>Pterygota</taxon>
        <taxon>Neoptera</taxon>
        <taxon>Paraneoptera</taxon>
        <taxon>Hemiptera</taxon>
        <taxon>Sternorrhyncha</taxon>
        <taxon>Psylloidea</taxon>
        <taxon>Psyllidae</taxon>
        <taxon>Diaphorininae</taxon>
        <taxon>Diaphorina</taxon>
    </lineage>
</organism>
<dbReference type="InterPro" id="IPR027417">
    <property type="entry name" value="P-loop_NTPase"/>
</dbReference>
<gene>
    <name evidence="13" type="primary">ABCC5</name>
</gene>
<evidence type="ECO:0000256" key="10">
    <source>
        <dbReference type="SAM" id="Phobius"/>
    </source>
</evidence>
<accession>A0A482LMM0</accession>
<dbReference type="SMART" id="SM00382">
    <property type="entry name" value="AAA"/>
    <property type="match status" value="2"/>
</dbReference>
<dbReference type="InterPro" id="IPR036640">
    <property type="entry name" value="ABC1_TM_sf"/>
</dbReference>
<dbReference type="FunFam" id="3.40.50.300:FF:000163">
    <property type="entry name" value="Multidrug resistance-associated protein member 4"/>
    <property type="match status" value="1"/>
</dbReference>
<evidence type="ECO:0000256" key="5">
    <source>
        <dbReference type="ARBA" id="ARBA00022737"/>
    </source>
</evidence>
<feature type="transmembrane region" description="Helical" evidence="10">
    <location>
        <begin position="1027"/>
        <end position="1045"/>
    </location>
</feature>
<dbReference type="Pfam" id="PF00005">
    <property type="entry name" value="ABC_tran"/>
    <property type="match status" value="2"/>
</dbReference>
<keyword evidence="8 10" id="KW-1133">Transmembrane helix</keyword>